<comment type="caution">
    <text evidence="13">The sequence shown here is derived from an EMBL/GenBank/DDBJ whole genome shotgun (WGS) entry which is preliminary data.</text>
</comment>
<dbReference type="GO" id="GO:0005524">
    <property type="term" value="F:ATP binding"/>
    <property type="evidence" value="ECO:0007669"/>
    <property type="project" value="UniProtKB-KW"/>
</dbReference>
<feature type="domain" description="Carbohydrate kinase PfkB" evidence="12">
    <location>
        <begin position="7"/>
        <end position="293"/>
    </location>
</feature>
<sequence length="328" mass="32718">MTPEQVDVAVVGSVNIDLVASVARLPLPGETVPAVAYDQFLGGKGSNQAIAAARLGRSVAFVGLIGDDREGASVRKALRAEHVDVAYLGTEPGVPTGRAIVLVDAAAENSIVVVSGANGLLSPRHIAAAADLLTCASVVVSQLEIRMETVVAAAQAAAGTFVLNPAPAQPLGADLLALVDVLVVNEIEYEVVTGYPLPEDPAEVARELAALALPGSVVVTIGSRGALVWEGAGVTHVPAPVVSVVDTTGAGDTFIGALADALSRGEALLPASRWAVHAAAVSVGALGATTGMPGPAEVLASVGLTTDPVPAVLPGGRDRAEEAGAHHG</sequence>
<dbReference type="GO" id="GO:0004747">
    <property type="term" value="F:ribokinase activity"/>
    <property type="evidence" value="ECO:0007669"/>
    <property type="project" value="UniProtKB-EC"/>
</dbReference>
<dbReference type="PROSITE" id="PS00584">
    <property type="entry name" value="PFKB_KINASES_2"/>
    <property type="match status" value="1"/>
</dbReference>
<dbReference type="Pfam" id="PF00294">
    <property type="entry name" value="PfkB"/>
    <property type="match status" value="1"/>
</dbReference>
<keyword evidence="5" id="KW-0479">Metal-binding</keyword>
<dbReference type="InterPro" id="IPR002173">
    <property type="entry name" value="Carboh/pur_kinase_PfkB_CS"/>
</dbReference>
<evidence type="ECO:0000313" key="13">
    <source>
        <dbReference type="EMBL" id="OIQ82502.1"/>
    </source>
</evidence>
<keyword evidence="6" id="KW-0547">Nucleotide-binding</keyword>
<evidence type="ECO:0000256" key="8">
    <source>
        <dbReference type="ARBA" id="ARBA00022840"/>
    </source>
</evidence>
<gene>
    <name evidence="13" type="primary">rbsK_2</name>
    <name evidence="13" type="ORF">GALL_357080</name>
</gene>
<evidence type="ECO:0000256" key="6">
    <source>
        <dbReference type="ARBA" id="ARBA00022741"/>
    </source>
</evidence>
<keyword evidence="8" id="KW-0067">ATP-binding</keyword>
<dbReference type="HAMAP" id="MF_01987">
    <property type="entry name" value="Ribokinase"/>
    <property type="match status" value="1"/>
</dbReference>
<dbReference type="CDD" id="cd01174">
    <property type="entry name" value="ribokinase"/>
    <property type="match status" value="1"/>
</dbReference>
<dbReference type="InterPro" id="IPR002139">
    <property type="entry name" value="Ribo/fructo_kinase"/>
</dbReference>
<evidence type="ECO:0000256" key="5">
    <source>
        <dbReference type="ARBA" id="ARBA00022723"/>
    </source>
</evidence>
<evidence type="ECO:0000256" key="11">
    <source>
        <dbReference type="ARBA" id="ARBA00023277"/>
    </source>
</evidence>
<dbReference type="Gene3D" id="3.40.1190.20">
    <property type="match status" value="1"/>
</dbReference>
<evidence type="ECO:0000256" key="9">
    <source>
        <dbReference type="ARBA" id="ARBA00022842"/>
    </source>
</evidence>
<dbReference type="GO" id="GO:0046872">
    <property type="term" value="F:metal ion binding"/>
    <property type="evidence" value="ECO:0007669"/>
    <property type="project" value="UniProtKB-KW"/>
</dbReference>
<comment type="similarity">
    <text evidence="1">Belongs to the carbohydrate kinase PfkB family.</text>
</comment>
<dbReference type="EC" id="2.7.1.15" evidence="2"/>
<dbReference type="SUPFAM" id="SSF53613">
    <property type="entry name" value="Ribokinase-like"/>
    <property type="match status" value="1"/>
</dbReference>
<dbReference type="AlphaFoldDB" id="A0A1J5QG34"/>
<dbReference type="EMBL" id="MLJW01000797">
    <property type="protein sequence ID" value="OIQ82502.1"/>
    <property type="molecule type" value="Genomic_DNA"/>
</dbReference>
<dbReference type="InterPro" id="IPR029056">
    <property type="entry name" value="Ribokinase-like"/>
</dbReference>
<keyword evidence="11" id="KW-0119">Carbohydrate metabolism</keyword>
<evidence type="ECO:0000256" key="4">
    <source>
        <dbReference type="ARBA" id="ARBA00022679"/>
    </source>
</evidence>
<accession>A0A1J5QG34</accession>
<evidence type="ECO:0000256" key="3">
    <source>
        <dbReference type="ARBA" id="ARBA00016943"/>
    </source>
</evidence>
<dbReference type="PANTHER" id="PTHR10584">
    <property type="entry name" value="SUGAR KINASE"/>
    <property type="match status" value="1"/>
</dbReference>
<dbReference type="PRINTS" id="PR00990">
    <property type="entry name" value="RIBOKINASE"/>
</dbReference>
<protein>
    <recommendedName>
        <fullName evidence="3">Ribokinase</fullName>
        <ecNumber evidence="2">2.7.1.15</ecNumber>
    </recommendedName>
</protein>
<keyword evidence="9" id="KW-0460">Magnesium</keyword>
<evidence type="ECO:0000256" key="2">
    <source>
        <dbReference type="ARBA" id="ARBA00012035"/>
    </source>
</evidence>
<name>A0A1J5QG34_9ZZZZ</name>
<keyword evidence="10" id="KW-0630">Potassium</keyword>
<evidence type="ECO:0000256" key="10">
    <source>
        <dbReference type="ARBA" id="ARBA00022958"/>
    </source>
</evidence>
<organism evidence="13">
    <name type="scientific">mine drainage metagenome</name>
    <dbReference type="NCBI Taxonomy" id="410659"/>
    <lineage>
        <taxon>unclassified sequences</taxon>
        <taxon>metagenomes</taxon>
        <taxon>ecological metagenomes</taxon>
    </lineage>
</organism>
<keyword evidence="4 13" id="KW-0808">Transferase</keyword>
<dbReference type="PANTHER" id="PTHR10584:SF166">
    <property type="entry name" value="RIBOKINASE"/>
    <property type="match status" value="1"/>
</dbReference>
<dbReference type="InterPro" id="IPR011611">
    <property type="entry name" value="PfkB_dom"/>
</dbReference>
<proteinExistence type="inferred from homology"/>
<evidence type="ECO:0000259" key="12">
    <source>
        <dbReference type="Pfam" id="PF00294"/>
    </source>
</evidence>
<reference evidence="13" key="1">
    <citation type="submission" date="2016-10" db="EMBL/GenBank/DDBJ databases">
        <title>Sequence of Gallionella enrichment culture.</title>
        <authorList>
            <person name="Poehlein A."/>
            <person name="Muehling M."/>
            <person name="Daniel R."/>
        </authorList>
    </citation>
    <scope>NUCLEOTIDE SEQUENCE</scope>
</reference>
<evidence type="ECO:0000256" key="7">
    <source>
        <dbReference type="ARBA" id="ARBA00022777"/>
    </source>
</evidence>
<dbReference type="GO" id="GO:0006014">
    <property type="term" value="P:D-ribose metabolic process"/>
    <property type="evidence" value="ECO:0007669"/>
    <property type="project" value="InterPro"/>
</dbReference>
<keyword evidence="7 13" id="KW-0418">Kinase</keyword>
<evidence type="ECO:0000256" key="1">
    <source>
        <dbReference type="ARBA" id="ARBA00010688"/>
    </source>
</evidence>
<dbReference type="GO" id="GO:0005829">
    <property type="term" value="C:cytosol"/>
    <property type="evidence" value="ECO:0007669"/>
    <property type="project" value="TreeGrafter"/>
</dbReference>
<dbReference type="InterPro" id="IPR011877">
    <property type="entry name" value="Ribokinase"/>
</dbReference>